<reference evidence="5 6" key="1">
    <citation type="submission" date="2019-08" db="EMBL/GenBank/DDBJ databases">
        <title>Lewinella sp. strain SSH13 Genome sequencing and assembly.</title>
        <authorList>
            <person name="Kim I."/>
        </authorList>
    </citation>
    <scope>NUCLEOTIDE SEQUENCE [LARGE SCALE GENOMIC DNA]</scope>
    <source>
        <strain evidence="5 6">SSH13</strain>
    </source>
</reference>
<keyword evidence="6" id="KW-1185">Reference proteome</keyword>
<dbReference type="RefSeq" id="WP_147928678.1">
    <property type="nucleotide sequence ID" value="NZ_VOXD01000001.1"/>
</dbReference>
<dbReference type="EMBL" id="VOXD01000001">
    <property type="protein sequence ID" value="TXF91637.1"/>
    <property type="molecule type" value="Genomic_DNA"/>
</dbReference>
<dbReference type="PANTHER" id="PTHR43489">
    <property type="entry name" value="ISOMERASE"/>
    <property type="match status" value="1"/>
</dbReference>
<feature type="active site" description="Proton donor/acceptor" evidence="2">
    <location>
        <position position="188"/>
    </location>
</feature>
<evidence type="ECO:0000313" key="6">
    <source>
        <dbReference type="Proteomes" id="UP000321907"/>
    </source>
</evidence>
<organism evidence="5 6">
    <name type="scientific">Neolewinella aurantiaca</name>
    <dbReference type="NCBI Taxonomy" id="2602767"/>
    <lineage>
        <taxon>Bacteria</taxon>
        <taxon>Pseudomonadati</taxon>
        <taxon>Bacteroidota</taxon>
        <taxon>Saprospiria</taxon>
        <taxon>Saprospirales</taxon>
        <taxon>Lewinellaceae</taxon>
        <taxon>Neolewinella</taxon>
    </lineage>
</organism>
<feature type="domain" description="Xylose isomerase-like TIM barrel" evidence="4">
    <location>
        <begin position="64"/>
        <end position="289"/>
    </location>
</feature>
<keyword evidence="1" id="KW-0413">Isomerase</keyword>
<dbReference type="InterPro" id="IPR013022">
    <property type="entry name" value="Xyl_isomerase-like_TIM-brl"/>
</dbReference>
<keyword evidence="3" id="KW-0732">Signal</keyword>
<feature type="active site" description="Proton donor/acceptor" evidence="2">
    <location>
        <position position="285"/>
    </location>
</feature>
<name>A0A5C7FN90_9BACT</name>
<evidence type="ECO:0000313" key="5">
    <source>
        <dbReference type="EMBL" id="TXF91637.1"/>
    </source>
</evidence>
<proteinExistence type="predicted"/>
<protein>
    <submittedName>
        <fullName evidence="5">TIM barrel protein</fullName>
    </submittedName>
</protein>
<dbReference type="Pfam" id="PF01261">
    <property type="entry name" value="AP_endonuc_2"/>
    <property type="match status" value="1"/>
</dbReference>
<dbReference type="Proteomes" id="UP000321907">
    <property type="component" value="Unassembled WGS sequence"/>
</dbReference>
<dbReference type="Gene3D" id="3.20.20.150">
    <property type="entry name" value="Divalent-metal-dependent TIM barrel enzymes"/>
    <property type="match status" value="1"/>
</dbReference>
<dbReference type="InterPro" id="IPR026040">
    <property type="entry name" value="HyI-like"/>
</dbReference>
<dbReference type="OrthoDB" id="9786584at2"/>
<evidence type="ECO:0000259" key="4">
    <source>
        <dbReference type="Pfam" id="PF01261"/>
    </source>
</evidence>
<feature type="signal peptide" evidence="3">
    <location>
        <begin position="1"/>
        <end position="24"/>
    </location>
</feature>
<dbReference type="AlphaFoldDB" id="A0A5C7FN90"/>
<dbReference type="InterPro" id="IPR036237">
    <property type="entry name" value="Xyl_isomerase-like_sf"/>
</dbReference>
<sequence length="309" mass="34060">MQRRNALRLTAALPLLAAEVSACATTANAPKPSTAPAAEPFKLAFAPHAGMFKAHAGADILDQIQWAADQGFTAWEDNGMLNRTPELQAQIGDLLAKNNMRMGVFVANKINWKEPTLVLGAGIHREEFLQSIRDSVEVAKRCNAKWMTVVPGFTDLRLEPFYQFANVMETLKQGAAILEPHGLTIVLEPLNYRNHPGLFLTKAAQAYALCKAVDSPACKILFDIYHQQIQEGNLIPNIDAAWDEIAYYQIGDNPGRKEPTTGEINYERVLAHIHSKGFTGIYGMEHGNSMDGKAGELAVMEAYRKVDAR</sequence>
<evidence type="ECO:0000256" key="1">
    <source>
        <dbReference type="ARBA" id="ARBA00023235"/>
    </source>
</evidence>
<dbReference type="InterPro" id="IPR050417">
    <property type="entry name" value="Sugar_Epim/Isomerase"/>
</dbReference>
<feature type="chain" id="PRO_5022970080" evidence="3">
    <location>
        <begin position="25"/>
        <end position="309"/>
    </location>
</feature>
<dbReference type="SUPFAM" id="SSF51658">
    <property type="entry name" value="Xylose isomerase-like"/>
    <property type="match status" value="1"/>
</dbReference>
<comment type="caution">
    <text evidence="5">The sequence shown here is derived from an EMBL/GenBank/DDBJ whole genome shotgun (WGS) entry which is preliminary data.</text>
</comment>
<gene>
    <name evidence="5" type="ORF">FUA23_00195</name>
</gene>
<evidence type="ECO:0000256" key="2">
    <source>
        <dbReference type="PIRSR" id="PIRSR006241-50"/>
    </source>
</evidence>
<dbReference type="PIRSF" id="PIRSF006241">
    <property type="entry name" value="HyI"/>
    <property type="match status" value="1"/>
</dbReference>
<accession>A0A5C7FN90</accession>
<evidence type="ECO:0000256" key="3">
    <source>
        <dbReference type="SAM" id="SignalP"/>
    </source>
</evidence>
<dbReference type="GO" id="GO:0016853">
    <property type="term" value="F:isomerase activity"/>
    <property type="evidence" value="ECO:0007669"/>
    <property type="project" value="UniProtKB-KW"/>
</dbReference>